<accession>A0ABN7RR33</accession>
<dbReference type="EMBL" id="OU015568">
    <property type="protein sequence ID" value="CAG5080633.1"/>
    <property type="molecule type" value="Genomic_DNA"/>
</dbReference>
<dbReference type="Proteomes" id="UP001158576">
    <property type="component" value="Chromosome PAR"/>
</dbReference>
<protein>
    <submittedName>
        <fullName evidence="1">Oidioi.mRNA.OKI2018_I69.PAR.g9668.t1.cds</fullName>
    </submittedName>
</protein>
<name>A0ABN7RR33_OIKDI</name>
<evidence type="ECO:0000313" key="1">
    <source>
        <dbReference type="EMBL" id="CAG5080633.1"/>
    </source>
</evidence>
<reference evidence="1 2" key="1">
    <citation type="submission" date="2021-04" db="EMBL/GenBank/DDBJ databases">
        <authorList>
            <person name="Bliznina A."/>
        </authorList>
    </citation>
    <scope>NUCLEOTIDE SEQUENCE [LARGE SCALE GENOMIC DNA]</scope>
</reference>
<proteinExistence type="predicted"/>
<evidence type="ECO:0000313" key="2">
    <source>
        <dbReference type="Proteomes" id="UP001158576"/>
    </source>
</evidence>
<keyword evidence="2" id="KW-1185">Reference proteome</keyword>
<organism evidence="1 2">
    <name type="scientific">Oikopleura dioica</name>
    <name type="common">Tunicate</name>
    <dbReference type="NCBI Taxonomy" id="34765"/>
    <lineage>
        <taxon>Eukaryota</taxon>
        <taxon>Metazoa</taxon>
        <taxon>Chordata</taxon>
        <taxon>Tunicata</taxon>
        <taxon>Appendicularia</taxon>
        <taxon>Copelata</taxon>
        <taxon>Oikopleuridae</taxon>
        <taxon>Oikopleura</taxon>
    </lineage>
</organism>
<gene>
    <name evidence="1" type="ORF">OKIOD_LOCUS1226</name>
</gene>
<sequence length="274" mass="30701">MRLFWLFSSYASAISLLAPVNNFVAEQVLNGIQLMLSRINESPTISDEAKLLIASFSADINENVTPAGLVEYINRFSLSSVEANGFTEEIEEAALALLRIFQNLRPFLRLDVDSSSSLAFIMELIQDSLVFYNSLDLAFELSELDSIDFSIRLSEFALMFRNEYYQIIDDFDRFQKADACKDPIKYLTAVVDVAQNVARSALMISDSLCDALEIYVANTEICGVLNQVEEHVWLEYLFDADDSVAEIKALDSLLNGAISTQIQALPFFACSENK</sequence>